<dbReference type="AlphaFoldDB" id="A0A1H2ABV1"/>
<reference evidence="4" key="2">
    <citation type="submission" date="2016-10" db="EMBL/GenBank/DDBJ databases">
        <authorList>
            <person name="Varghese N."/>
            <person name="Submissions S."/>
        </authorList>
    </citation>
    <scope>NUCLEOTIDE SEQUENCE [LARGE SCALE GENOMIC DNA]</scope>
    <source>
        <strain evidence="4">ATCC 23835</strain>
    </source>
</reference>
<sequence length="102" mass="10924">MFHSSQSVGLLEQIDAVELRSPQDSSAISLESRLIAGLAGSVVDSAGQVDGIWQILNGPDVTHPERLALLQERLGQYSVDINLLNTLVRKAVGTAETLLRSS</sequence>
<dbReference type="Proteomes" id="UP000199524">
    <property type="component" value="Chromosome I"/>
</dbReference>
<evidence type="ECO:0000313" key="2">
    <source>
        <dbReference type="EMBL" id="SEI14553.1"/>
    </source>
</evidence>
<keyword evidence="4" id="KW-1185">Reference proteome</keyword>
<dbReference type="EMBL" id="LT629972">
    <property type="protein sequence ID" value="SEI14553.1"/>
    <property type="molecule type" value="Genomic_DNA"/>
</dbReference>
<dbReference type="EMBL" id="LT629777">
    <property type="protein sequence ID" value="SDT43470.1"/>
    <property type="molecule type" value="Genomic_DNA"/>
</dbReference>
<evidence type="ECO:0000313" key="1">
    <source>
        <dbReference type="EMBL" id="SDT43470.1"/>
    </source>
</evidence>
<name>A0A1H2ABV1_9PSED</name>
<dbReference type="OrthoDB" id="6895572at2"/>
<protein>
    <submittedName>
        <fullName evidence="1">Type III secretion system major needle protein, YscF/MxiH/PrgI family</fullName>
    </submittedName>
</protein>
<accession>A0A1H6NGZ9</accession>
<evidence type="ECO:0000313" key="3">
    <source>
        <dbReference type="Proteomes" id="UP000182272"/>
    </source>
</evidence>
<evidence type="ECO:0000313" key="4">
    <source>
        <dbReference type="Proteomes" id="UP000199524"/>
    </source>
</evidence>
<dbReference type="RefSeq" id="WP_010448892.1">
    <property type="nucleotide sequence ID" value="NZ_CP087202.1"/>
</dbReference>
<dbReference type="NCBIfam" id="NF038054">
    <property type="entry name" value="T3SS_SctI"/>
    <property type="match status" value="1"/>
</dbReference>
<gene>
    <name evidence="2" type="ORF">SAMN05216581_2790</name>
    <name evidence="1" type="ORF">SAMN05216598_5709</name>
</gene>
<organism evidence="1 4">
    <name type="scientific">Pseudomonas asplenii</name>
    <dbReference type="NCBI Taxonomy" id="53407"/>
    <lineage>
        <taxon>Bacteria</taxon>
        <taxon>Pseudomonadati</taxon>
        <taxon>Pseudomonadota</taxon>
        <taxon>Gammaproteobacteria</taxon>
        <taxon>Pseudomonadales</taxon>
        <taxon>Pseudomonadaceae</taxon>
        <taxon>Pseudomonas</taxon>
    </lineage>
</organism>
<dbReference type="Proteomes" id="UP000182272">
    <property type="component" value="Chromosome I"/>
</dbReference>
<dbReference type="GeneID" id="300210540"/>
<dbReference type="InterPro" id="IPR047754">
    <property type="entry name" value="T3SS_SctI-like"/>
</dbReference>
<proteinExistence type="predicted"/>
<reference evidence="1 3" key="1">
    <citation type="submission" date="2016-10" db="EMBL/GenBank/DDBJ databases">
        <authorList>
            <person name="de Groot N.N."/>
        </authorList>
    </citation>
    <scope>NUCLEOTIDE SEQUENCE [LARGE SCALE GENOMIC DNA]</scope>
    <source>
        <strain evidence="1">ATCC 23835</strain>
        <strain evidence="2 3">LMG 2158</strain>
    </source>
</reference>
<accession>A0A1H2ABV1</accession>